<sequence>MGGATIACGHTVHFHQLQRGTSDRIRNRRVNERAGKEVAGEDIVKGFEVGEGKYVIVDPDELDQIAPGRSQTIEVSDFVGLEEIEPVHFDRTYDLARAARSTPRSTSCCGRRRPGRTWPASPRS</sequence>
<evidence type="ECO:0000256" key="3">
    <source>
        <dbReference type="SAM" id="MobiDB-lite"/>
    </source>
</evidence>
<feature type="region of interest" description="Disordered" evidence="3">
    <location>
        <begin position="101"/>
        <end position="124"/>
    </location>
</feature>
<keyword evidence="1" id="KW-0238">DNA-binding</keyword>
<keyword evidence="6" id="KW-1185">Reference proteome</keyword>
<dbReference type="PANTHER" id="PTHR41251:SF1">
    <property type="entry name" value="NON-HOMOLOGOUS END JOINING PROTEIN KU"/>
    <property type="match status" value="1"/>
</dbReference>
<keyword evidence="2" id="KW-0233">DNA recombination</keyword>
<dbReference type="RefSeq" id="WP_307173074.1">
    <property type="nucleotide sequence ID" value="NZ_JAUSYP010000001.1"/>
</dbReference>
<dbReference type="EMBL" id="JAUSYP010000001">
    <property type="protein sequence ID" value="MDQ0745957.1"/>
    <property type="molecule type" value="Genomic_DNA"/>
</dbReference>
<feature type="domain" description="Ku" evidence="4">
    <location>
        <begin position="10"/>
        <end position="96"/>
    </location>
</feature>
<accession>A0ABU0QEY3</accession>
<comment type="caution">
    <text evidence="5">The sequence shown here is derived from an EMBL/GenBank/DDBJ whole genome shotgun (WGS) entry which is preliminary data.</text>
</comment>
<evidence type="ECO:0000313" key="5">
    <source>
        <dbReference type="EMBL" id="MDQ0745957.1"/>
    </source>
</evidence>
<dbReference type="InterPro" id="IPR009187">
    <property type="entry name" value="Prok_Ku"/>
</dbReference>
<evidence type="ECO:0000259" key="4">
    <source>
        <dbReference type="Pfam" id="PF02735"/>
    </source>
</evidence>
<dbReference type="Gene3D" id="2.40.290.10">
    <property type="match status" value="1"/>
</dbReference>
<dbReference type="Pfam" id="PF02735">
    <property type="entry name" value="Ku"/>
    <property type="match status" value="1"/>
</dbReference>
<organism evidence="5 6">
    <name type="scientific">Streptomyces africanus</name>
    <dbReference type="NCBI Taxonomy" id="231024"/>
    <lineage>
        <taxon>Bacteria</taxon>
        <taxon>Bacillati</taxon>
        <taxon>Actinomycetota</taxon>
        <taxon>Actinomycetes</taxon>
        <taxon>Kitasatosporales</taxon>
        <taxon>Streptomycetaceae</taxon>
        <taxon>Streptomyces</taxon>
    </lineage>
</organism>
<evidence type="ECO:0000256" key="1">
    <source>
        <dbReference type="ARBA" id="ARBA00023125"/>
    </source>
</evidence>
<name>A0ABU0QEY3_9ACTN</name>
<proteinExistence type="predicted"/>
<reference evidence="5 6" key="1">
    <citation type="submission" date="2023-07" db="EMBL/GenBank/DDBJ databases">
        <title>Comparative genomics of wheat-associated soil bacteria to identify genetic determinants of phenazine resistance.</title>
        <authorList>
            <person name="Mouncey N."/>
        </authorList>
    </citation>
    <scope>NUCLEOTIDE SEQUENCE [LARGE SCALE GENOMIC DNA]</scope>
    <source>
        <strain evidence="5 6">B3I12</strain>
    </source>
</reference>
<evidence type="ECO:0000313" key="6">
    <source>
        <dbReference type="Proteomes" id="UP001232755"/>
    </source>
</evidence>
<gene>
    <name evidence="5" type="ORF">QF034_000188</name>
</gene>
<protein>
    <submittedName>
        <fullName evidence="5">Ku protein</fullName>
    </submittedName>
</protein>
<dbReference type="InterPro" id="IPR006164">
    <property type="entry name" value="DNA_bd_Ku70/Ku80"/>
</dbReference>
<dbReference type="SUPFAM" id="SSF100939">
    <property type="entry name" value="SPOC domain-like"/>
    <property type="match status" value="1"/>
</dbReference>
<evidence type="ECO:0000256" key="2">
    <source>
        <dbReference type="ARBA" id="ARBA00023172"/>
    </source>
</evidence>
<dbReference type="PANTHER" id="PTHR41251">
    <property type="entry name" value="NON-HOMOLOGOUS END JOINING PROTEIN KU"/>
    <property type="match status" value="1"/>
</dbReference>
<dbReference type="Proteomes" id="UP001232755">
    <property type="component" value="Unassembled WGS sequence"/>
</dbReference>
<dbReference type="InterPro" id="IPR016194">
    <property type="entry name" value="SPOC-like_C_dom_sf"/>
</dbReference>